<keyword evidence="1" id="KW-0472">Membrane</keyword>
<dbReference type="EMBL" id="CP033896">
    <property type="protein sequence ID" value="AZA12741.1"/>
    <property type="molecule type" value="Genomic_DNA"/>
</dbReference>
<dbReference type="GO" id="GO:0004175">
    <property type="term" value="F:endopeptidase activity"/>
    <property type="evidence" value="ECO:0007669"/>
    <property type="project" value="UniProtKB-ARBA"/>
</dbReference>
<dbReference type="Pfam" id="PF02517">
    <property type="entry name" value="Rce1-like"/>
    <property type="match status" value="1"/>
</dbReference>
<feature type="transmembrane region" description="Helical" evidence="1">
    <location>
        <begin position="181"/>
        <end position="201"/>
    </location>
</feature>
<name>A0A3G6J3T1_9CORY</name>
<evidence type="ECO:0000313" key="4">
    <source>
        <dbReference type="Proteomes" id="UP000269019"/>
    </source>
</evidence>
<feature type="transmembrane region" description="Helical" evidence="1">
    <location>
        <begin position="12"/>
        <end position="32"/>
    </location>
</feature>
<dbReference type="OrthoDB" id="4412271at2"/>
<proteinExistence type="predicted"/>
<protein>
    <submittedName>
        <fullName evidence="3">CAAX amino terminal protease self-immunity</fullName>
    </submittedName>
</protein>
<feature type="transmembrane region" description="Helical" evidence="1">
    <location>
        <begin position="77"/>
        <end position="96"/>
    </location>
</feature>
<keyword evidence="3" id="KW-0645">Protease</keyword>
<dbReference type="RefSeq" id="WP_123926013.1">
    <property type="nucleotide sequence ID" value="NZ_CP033896.1"/>
</dbReference>
<feature type="transmembrane region" description="Helical" evidence="1">
    <location>
        <begin position="222"/>
        <end position="244"/>
    </location>
</feature>
<sequence>MRRDYGRILRLIAIYYLLAATGFGIAHYGFGINYTDQAMMLAGIPMMGVLAGVVWWNLRTLHPQWNTWRQFTWRWDYTPIAAVPILTLLGVVSTYVEAAIAGTFSWVLPAATVVAACIGFAEEGMFRRLILDMPAARSSLGGMILAFATSVISFALLHMMNVFAGLSISDAWNQTLYTVRFGVVAALIYLVTRNFVAVAVWHMGIDYSLFVSQVGVFRADAILGLGVDWICKITTILCLCYALVGLYRWWKAGHRGAPQLNPWATHTL</sequence>
<keyword evidence="4" id="KW-1185">Reference proteome</keyword>
<dbReference type="AlphaFoldDB" id="A0A3G6J3T1"/>
<dbReference type="GO" id="GO:0080120">
    <property type="term" value="P:CAAX-box protein maturation"/>
    <property type="evidence" value="ECO:0007669"/>
    <property type="project" value="UniProtKB-ARBA"/>
</dbReference>
<keyword evidence="3" id="KW-0378">Hydrolase</keyword>
<dbReference type="KEGG" id="ccho:CCHOA_01565"/>
<evidence type="ECO:0000256" key="1">
    <source>
        <dbReference type="SAM" id="Phobius"/>
    </source>
</evidence>
<gene>
    <name evidence="3" type="ORF">CCHOA_01565</name>
</gene>
<feature type="transmembrane region" description="Helical" evidence="1">
    <location>
        <begin position="142"/>
        <end position="169"/>
    </location>
</feature>
<dbReference type="Proteomes" id="UP000269019">
    <property type="component" value="Chromosome"/>
</dbReference>
<accession>A0A3G6J3T1</accession>
<evidence type="ECO:0000259" key="2">
    <source>
        <dbReference type="Pfam" id="PF02517"/>
    </source>
</evidence>
<evidence type="ECO:0000313" key="3">
    <source>
        <dbReference type="EMBL" id="AZA12741.1"/>
    </source>
</evidence>
<keyword evidence="1" id="KW-1133">Transmembrane helix</keyword>
<dbReference type="InterPro" id="IPR003675">
    <property type="entry name" value="Rce1/LyrA-like_dom"/>
</dbReference>
<reference evidence="3 4" key="1">
    <citation type="submission" date="2018-11" db="EMBL/GenBank/DDBJ databases">
        <authorList>
            <person name="Kleinhagauer T."/>
            <person name="Glaeser S.P."/>
            <person name="Spergser J."/>
            <person name="Ruckert C."/>
            <person name="Kaempfer P."/>
            <person name="Busse H.-J."/>
        </authorList>
    </citation>
    <scope>NUCLEOTIDE SEQUENCE [LARGE SCALE GENOMIC DNA]</scope>
    <source>
        <strain evidence="3 4">200CH</strain>
    </source>
</reference>
<organism evidence="3 4">
    <name type="scientific">Corynebacterium choanae</name>
    <dbReference type="NCBI Taxonomy" id="1862358"/>
    <lineage>
        <taxon>Bacteria</taxon>
        <taxon>Bacillati</taxon>
        <taxon>Actinomycetota</taxon>
        <taxon>Actinomycetes</taxon>
        <taxon>Mycobacteriales</taxon>
        <taxon>Corynebacteriaceae</taxon>
        <taxon>Corynebacterium</taxon>
    </lineage>
</organism>
<feature type="transmembrane region" description="Helical" evidence="1">
    <location>
        <begin position="38"/>
        <end position="56"/>
    </location>
</feature>
<dbReference type="GO" id="GO:0006508">
    <property type="term" value="P:proteolysis"/>
    <property type="evidence" value="ECO:0007669"/>
    <property type="project" value="UniProtKB-KW"/>
</dbReference>
<feature type="domain" description="CAAX prenyl protease 2/Lysostaphin resistance protein A-like" evidence="2">
    <location>
        <begin position="106"/>
        <end position="207"/>
    </location>
</feature>
<keyword evidence="1" id="KW-0812">Transmembrane</keyword>